<accession>A0A089LM84</accession>
<feature type="signal peptide" evidence="2">
    <location>
        <begin position="1"/>
        <end position="27"/>
    </location>
</feature>
<reference evidence="4 5" key="1">
    <citation type="submission" date="2014-08" db="EMBL/GenBank/DDBJ databases">
        <title>Comparative genomics of the Paenibacillus odorifer group.</title>
        <authorList>
            <person name="den Bakker H.C."/>
            <person name="Tsai Y.-C."/>
            <person name="Martin N."/>
            <person name="Korlach J."/>
            <person name="Wiedmann M."/>
        </authorList>
    </citation>
    <scope>NUCLEOTIDE SEQUENCE [LARGE SCALE GENOMIC DNA]</scope>
    <source>
        <strain evidence="4 5">DSM 14472</strain>
    </source>
</reference>
<dbReference type="GO" id="GO:0016810">
    <property type="term" value="F:hydrolase activity, acting on carbon-nitrogen (but not peptide) bonds"/>
    <property type="evidence" value="ECO:0007669"/>
    <property type="project" value="InterPro"/>
</dbReference>
<dbReference type="InterPro" id="IPR050248">
    <property type="entry name" value="Polysacc_deacetylase_ArnD"/>
</dbReference>
<evidence type="ECO:0000256" key="1">
    <source>
        <dbReference type="SAM" id="MobiDB-lite"/>
    </source>
</evidence>
<feature type="chain" id="PRO_5001846525" description="NodB homology domain-containing protein" evidence="2">
    <location>
        <begin position="28"/>
        <end position="388"/>
    </location>
</feature>
<dbReference type="Gene3D" id="3.20.20.370">
    <property type="entry name" value="Glycoside hydrolase/deacetylase"/>
    <property type="match status" value="1"/>
</dbReference>
<dbReference type="STRING" id="169760.PSTEL_05610"/>
<evidence type="ECO:0000259" key="3">
    <source>
        <dbReference type="PROSITE" id="PS51677"/>
    </source>
</evidence>
<keyword evidence="5" id="KW-1185">Reference proteome</keyword>
<dbReference type="PROSITE" id="PS51677">
    <property type="entry name" value="NODB"/>
    <property type="match status" value="1"/>
</dbReference>
<organism evidence="4 5">
    <name type="scientific">Paenibacillus stellifer</name>
    <dbReference type="NCBI Taxonomy" id="169760"/>
    <lineage>
        <taxon>Bacteria</taxon>
        <taxon>Bacillati</taxon>
        <taxon>Bacillota</taxon>
        <taxon>Bacilli</taxon>
        <taxon>Bacillales</taxon>
        <taxon>Paenibacillaceae</taxon>
        <taxon>Paenibacillus</taxon>
    </lineage>
</organism>
<protein>
    <recommendedName>
        <fullName evidence="3">NodB homology domain-containing protein</fullName>
    </recommendedName>
</protein>
<name>A0A089LM84_9BACL</name>
<dbReference type="KEGG" id="pste:PSTEL_05610"/>
<evidence type="ECO:0000313" key="5">
    <source>
        <dbReference type="Proteomes" id="UP000029507"/>
    </source>
</evidence>
<dbReference type="EMBL" id="CP009286">
    <property type="protein sequence ID" value="AIQ62651.1"/>
    <property type="molecule type" value="Genomic_DNA"/>
</dbReference>
<dbReference type="CDD" id="cd10944">
    <property type="entry name" value="CE4_SmPgdA_like"/>
    <property type="match status" value="1"/>
</dbReference>
<dbReference type="PANTHER" id="PTHR10587:SF125">
    <property type="entry name" value="POLYSACCHARIDE DEACETYLASE YHEN-RELATED"/>
    <property type="match status" value="1"/>
</dbReference>
<proteinExistence type="predicted"/>
<sequence>MPKLFRKFGITALICMLLLGMASSAWAVGSTGLKLGINDTLTDVEATAVDNTYYIPLRSMAEQLKLKLGGTPQDLLLSGDSGSLRITGGNKAIAGNGTEMAVTTFVRGGSLMVPLKAATLLGYSVSYKPELYVLRLMDGSQKLDDKAFASKYQDKLKPKAPTLPSAGAAQPKPSTPKPSTPKPTAKTVYLTFDDGPSANTGRLLDILDKHGAKATFFMLGPNIGKYPSQVKRMVAGDHGLGLHGMSHVKNKFYASPAAALNEMNQDNAALKKAAGVTTRLIRTPYGSKPYFTSAFRDKVLSDGYRLWDWNIDSLDWKYKSDSGSIYRGVVNQLTKLQKSGTAPVILMHDQKTTPNVLPRILDYLQSHGYQFEIITSDLTPVNFWKDVR</sequence>
<dbReference type="InterPro" id="IPR011330">
    <property type="entry name" value="Glyco_hydro/deAcase_b/a-brl"/>
</dbReference>
<evidence type="ECO:0000256" key="2">
    <source>
        <dbReference type="SAM" id="SignalP"/>
    </source>
</evidence>
<dbReference type="SUPFAM" id="SSF88713">
    <property type="entry name" value="Glycoside hydrolase/deacetylase"/>
    <property type="match status" value="1"/>
</dbReference>
<dbReference type="InterPro" id="IPR002509">
    <property type="entry name" value="NODB_dom"/>
</dbReference>
<dbReference type="Pfam" id="PF01522">
    <property type="entry name" value="Polysacc_deac_1"/>
    <property type="match status" value="1"/>
</dbReference>
<feature type="domain" description="NodB homology" evidence="3">
    <location>
        <begin position="186"/>
        <end position="372"/>
    </location>
</feature>
<dbReference type="PANTHER" id="PTHR10587">
    <property type="entry name" value="GLYCOSYL TRANSFERASE-RELATED"/>
    <property type="match status" value="1"/>
</dbReference>
<keyword evidence="2" id="KW-0732">Signal</keyword>
<dbReference type="GO" id="GO:0005975">
    <property type="term" value="P:carbohydrate metabolic process"/>
    <property type="evidence" value="ECO:0007669"/>
    <property type="project" value="InterPro"/>
</dbReference>
<dbReference type="Proteomes" id="UP000029507">
    <property type="component" value="Chromosome"/>
</dbReference>
<evidence type="ECO:0000313" key="4">
    <source>
        <dbReference type="EMBL" id="AIQ62651.1"/>
    </source>
</evidence>
<dbReference type="HOGENOM" id="CLU_021264_6_2_9"/>
<gene>
    <name evidence="4" type="ORF">PSTEL_05610</name>
</gene>
<feature type="region of interest" description="Disordered" evidence="1">
    <location>
        <begin position="157"/>
        <end position="186"/>
    </location>
</feature>
<dbReference type="AlphaFoldDB" id="A0A089LM84"/>